<feature type="domain" description="NodB homology" evidence="4">
    <location>
        <begin position="168"/>
        <end position="394"/>
    </location>
</feature>
<dbReference type="Gene3D" id="3.20.20.370">
    <property type="entry name" value="Glycoside hydrolase/deacetylase"/>
    <property type="match status" value="1"/>
</dbReference>
<evidence type="ECO:0000313" key="6">
    <source>
        <dbReference type="Proteomes" id="UP000183413"/>
    </source>
</evidence>
<reference evidence="5 6" key="1">
    <citation type="submission" date="2016-10" db="EMBL/GenBank/DDBJ databases">
        <authorList>
            <person name="de Groot N.N."/>
        </authorList>
    </citation>
    <scope>NUCLEOTIDE SEQUENCE [LARGE SCALE GENOMIC DNA]</scope>
    <source>
        <strain evidence="5 6">DSM 43067</strain>
    </source>
</reference>
<evidence type="ECO:0000259" key="4">
    <source>
        <dbReference type="PROSITE" id="PS51677"/>
    </source>
</evidence>
<evidence type="ECO:0000313" key="5">
    <source>
        <dbReference type="EMBL" id="SFN24733.1"/>
    </source>
</evidence>
<dbReference type="EMBL" id="FOVH01000001">
    <property type="protein sequence ID" value="SFN24733.1"/>
    <property type="molecule type" value="Genomic_DNA"/>
</dbReference>
<dbReference type="Pfam" id="PF01522">
    <property type="entry name" value="Polysacc_deac_1"/>
    <property type="match status" value="1"/>
</dbReference>
<gene>
    <name evidence="5" type="ORF">SAMN04489713_101859</name>
</gene>
<organism evidence="5 6">
    <name type="scientific">Actinomadura madurae</name>
    <dbReference type="NCBI Taxonomy" id="1993"/>
    <lineage>
        <taxon>Bacteria</taxon>
        <taxon>Bacillati</taxon>
        <taxon>Actinomycetota</taxon>
        <taxon>Actinomycetes</taxon>
        <taxon>Streptosporangiales</taxon>
        <taxon>Thermomonosporaceae</taxon>
        <taxon>Actinomadura</taxon>
    </lineage>
</organism>
<proteinExistence type="predicted"/>
<dbReference type="eggNOG" id="COG0726">
    <property type="taxonomic scope" value="Bacteria"/>
</dbReference>
<comment type="subcellular location">
    <subcellularLocation>
        <location evidence="1">Secreted</location>
    </subcellularLocation>
</comment>
<dbReference type="InParanoid" id="A0A1I4XGW2"/>
<feature type="compositionally biased region" description="Basic and acidic residues" evidence="3">
    <location>
        <begin position="45"/>
        <end position="55"/>
    </location>
</feature>
<keyword evidence="2" id="KW-0732">Signal</keyword>
<dbReference type="SUPFAM" id="SSF88713">
    <property type="entry name" value="Glycoside hydrolase/deacetylase"/>
    <property type="match status" value="1"/>
</dbReference>
<dbReference type="InterPro" id="IPR011330">
    <property type="entry name" value="Glyco_hydro/deAcase_b/a-brl"/>
</dbReference>
<protein>
    <submittedName>
        <fullName evidence="5">Polysaccharide deacetylase</fullName>
    </submittedName>
</protein>
<evidence type="ECO:0000256" key="3">
    <source>
        <dbReference type="SAM" id="MobiDB-lite"/>
    </source>
</evidence>
<dbReference type="AlphaFoldDB" id="A0A1I4XGW2"/>
<dbReference type="PROSITE" id="PS51677">
    <property type="entry name" value="NODB"/>
    <property type="match status" value="1"/>
</dbReference>
<feature type="region of interest" description="Disordered" evidence="3">
    <location>
        <begin position="45"/>
        <end position="87"/>
    </location>
</feature>
<feature type="compositionally biased region" description="Low complexity" evidence="3">
    <location>
        <begin position="56"/>
        <end position="87"/>
    </location>
</feature>
<dbReference type="PANTHER" id="PTHR34216">
    <property type="match status" value="1"/>
</dbReference>
<dbReference type="GO" id="GO:0005576">
    <property type="term" value="C:extracellular region"/>
    <property type="evidence" value="ECO:0007669"/>
    <property type="project" value="UniProtKB-SubCell"/>
</dbReference>
<dbReference type="InterPro" id="IPR002509">
    <property type="entry name" value="NODB_dom"/>
</dbReference>
<dbReference type="STRING" id="1993.SAMN04489713_101859"/>
<evidence type="ECO:0000256" key="1">
    <source>
        <dbReference type="ARBA" id="ARBA00004613"/>
    </source>
</evidence>
<name>A0A1I4XGW2_9ACTN</name>
<sequence>MSRESYAGPLVLFGSTGGGNVPLLHKIAGVVIACAVVLGLTLPGDRRGREKEDTAGRTGAASGATPAAQAAGAGRTPAPGPSASGSPSVAATAPILAAAPAAVAAKANELGQVPVLMYHRILKKPELSLDRTTKELYDELTGLAKDGYYPITAAEFVGGRFDVPAGKHPVVLTFDDSTPGHFALDAQGNPAPDTAVAILTQVARENPGFRPVATFYLNKDLFGMQDAQATAGLKWLAQHGFEIGNHTVSHPNLGGMSEKQVHKEIGDMEDRIVRLTGTHTTTFAYPFGAVPKKKTWAEKQDGRYAFQGLFLAGWKPALSPFDDDFDRWNIDRVRSEGKIKENDCTRYCSTAWLEYLDKNPDERYTSDGDPNTVTFPKAAEDRLAKEYRAKARMY</sequence>
<accession>A0A1I4XGW2</accession>
<dbReference type="GO" id="GO:0016810">
    <property type="term" value="F:hydrolase activity, acting on carbon-nitrogen (but not peptide) bonds"/>
    <property type="evidence" value="ECO:0007669"/>
    <property type="project" value="InterPro"/>
</dbReference>
<evidence type="ECO:0000256" key="2">
    <source>
        <dbReference type="ARBA" id="ARBA00022729"/>
    </source>
</evidence>
<dbReference type="Proteomes" id="UP000183413">
    <property type="component" value="Unassembled WGS sequence"/>
</dbReference>
<keyword evidence="6" id="KW-1185">Reference proteome</keyword>
<dbReference type="PANTHER" id="PTHR34216:SF3">
    <property type="entry name" value="POLY-BETA-1,6-N-ACETYL-D-GLUCOSAMINE N-DEACETYLASE"/>
    <property type="match status" value="1"/>
</dbReference>
<dbReference type="GO" id="GO:0005975">
    <property type="term" value="P:carbohydrate metabolic process"/>
    <property type="evidence" value="ECO:0007669"/>
    <property type="project" value="InterPro"/>
</dbReference>
<dbReference type="InterPro" id="IPR051398">
    <property type="entry name" value="Polysacch_Deacetylase"/>
</dbReference>